<evidence type="ECO:0000313" key="5">
    <source>
        <dbReference type="Proteomes" id="UP000056750"/>
    </source>
</evidence>
<dbReference type="Proteomes" id="UP001170717">
    <property type="component" value="Unassembled WGS sequence"/>
</dbReference>
<keyword evidence="2" id="KW-0732">Signal</keyword>
<dbReference type="Pfam" id="PF14559">
    <property type="entry name" value="TPR_19"/>
    <property type="match status" value="2"/>
</dbReference>
<dbReference type="Pfam" id="PF13181">
    <property type="entry name" value="TPR_8"/>
    <property type="match status" value="1"/>
</dbReference>
<evidence type="ECO:0000313" key="4">
    <source>
        <dbReference type="EMBL" id="MDO6577673.1"/>
    </source>
</evidence>
<feature type="chain" id="PRO_5043812788" evidence="2">
    <location>
        <begin position="35"/>
        <end position="947"/>
    </location>
</feature>
<dbReference type="RefSeq" id="WP_057790742.1">
    <property type="nucleotide sequence ID" value="NZ_CAXIBE010000021.1"/>
</dbReference>
<feature type="repeat" description="TPR" evidence="1">
    <location>
        <begin position="724"/>
        <end position="757"/>
    </location>
</feature>
<feature type="repeat" description="TPR" evidence="1">
    <location>
        <begin position="206"/>
        <end position="239"/>
    </location>
</feature>
<accession>A0AAW7Z559</accession>
<dbReference type="EMBL" id="CP013926">
    <property type="protein sequence ID" value="AMJ74997.1"/>
    <property type="molecule type" value="Genomic_DNA"/>
</dbReference>
<protein>
    <submittedName>
        <fullName evidence="4">PEP-CTERM system TPR-repeat protein PrsT</fullName>
    </submittedName>
</protein>
<dbReference type="InterPro" id="IPR014266">
    <property type="entry name" value="PEP-CTERM_TPR_PrsT"/>
</dbReference>
<reference evidence="4" key="2">
    <citation type="submission" date="2023-07" db="EMBL/GenBank/DDBJ databases">
        <title>Genome content predicts the carbon catabolic preferences of heterotrophic bacteria.</title>
        <authorList>
            <person name="Gralka M."/>
        </authorList>
    </citation>
    <scope>NUCLEOTIDE SEQUENCE</scope>
    <source>
        <strain evidence="4">F2M12</strain>
    </source>
</reference>
<reference evidence="3 5" key="1">
    <citation type="submission" date="2015-12" db="EMBL/GenBank/DDBJ databases">
        <title>Intraspecies pangenome expansion in the marine bacterium Alteromonas.</title>
        <authorList>
            <person name="Lopez-Perez M."/>
            <person name="Rodriguez-Valera F."/>
        </authorList>
    </citation>
    <scope>NUCLEOTIDE SEQUENCE [LARGE SCALE GENOMIC DNA]</scope>
    <source>
        <strain evidence="3 5">LMG 21861</strain>
    </source>
</reference>
<dbReference type="PANTHER" id="PTHR12558:SF13">
    <property type="entry name" value="CELL DIVISION CYCLE PROTEIN 27 HOMOLOG"/>
    <property type="match status" value="1"/>
</dbReference>
<keyword evidence="5" id="KW-1185">Reference proteome</keyword>
<dbReference type="SUPFAM" id="SSF48452">
    <property type="entry name" value="TPR-like"/>
    <property type="match status" value="5"/>
</dbReference>
<proteinExistence type="predicted"/>
<gene>
    <name evidence="4" type="primary">prsT</name>
    <name evidence="3" type="ORF">AVL57_14110</name>
    <name evidence="4" type="ORF">Q4527_09720</name>
</gene>
<dbReference type="PROSITE" id="PS50005">
    <property type="entry name" value="TPR"/>
    <property type="match status" value="2"/>
</dbReference>
<keyword evidence="1" id="KW-0802">TPR repeat</keyword>
<dbReference type="KEGG" id="asq:AVL57_14110"/>
<evidence type="ECO:0000256" key="1">
    <source>
        <dbReference type="PROSITE-ProRule" id="PRU00339"/>
    </source>
</evidence>
<dbReference type="InterPro" id="IPR011990">
    <property type="entry name" value="TPR-like_helical_dom_sf"/>
</dbReference>
<dbReference type="Pfam" id="PF10300">
    <property type="entry name" value="Iml2-TPR_39"/>
    <property type="match status" value="1"/>
</dbReference>
<dbReference type="Proteomes" id="UP000056750">
    <property type="component" value="Chromosome"/>
</dbReference>
<dbReference type="NCBIfam" id="TIGR02917">
    <property type="entry name" value="PEP_TPR_lipo"/>
    <property type="match status" value="1"/>
</dbReference>
<dbReference type="Pfam" id="PF13432">
    <property type="entry name" value="TPR_16"/>
    <property type="match status" value="1"/>
</dbReference>
<dbReference type="EMBL" id="JAUOQI010000006">
    <property type="protein sequence ID" value="MDO6577673.1"/>
    <property type="molecule type" value="Genomic_DNA"/>
</dbReference>
<dbReference type="AlphaFoldDB" id="A0AAW7Z559"/>
<organism evidence="4 6">
    <name type="scientific">Alteromonas stellipolaris</name>
    <dbReference type="NCBI Taxonomy" id="233316"/>
    <lineage>
        <taxon>Bacteria</taxon>
        <taxon>Pseudomonadati</taxon>
        <taxon>Pseudomonadota</taxon>
        <taxon>Gammaproteobacteria</taxon>
        <taxon>Alteromonadales</taxon>
        <taxon>Alteromonadaceae</taxon>
        <taxon>Alteromonas/Salinimonas group</taxon>
        <taxon>Alteromonas</taxon>
    </lineage>
</organism>
<feature type="signal peptide" evidence="2">
    <location>
        <begin position="1"/>
        <end position="34"/>
    </location>
</feature>
<evidence type="ECO:0000313" key="3">
    <source>
        <dbReference type="EMBL" id="AMJ74997.1"/>
    </source>
</evidence>
<name>A0AAW7Z559_9ALTE</name>
<dbReference type="PANTHER" id="PTHR12558">
    <property type="entry name" value="CELL DIVISION CYCLE 16,23,27"/>
    <property type="match status" value="1"/>
</dbReference>
<evidence type="ECO:0000256" key="2">
    <source>
        <dbReference type="SAM" id="SignalP"/>
    </source>
</evidence>
<evidence type="ECO:0000313" key="6">
    <source>
        <dbReference type="Proteomes" id="UP001170717"/>
    </source>
</evidence>
<dbReference type="InterPro" id="IPR019734">
    <property type="entry name" value="TPR_rpt"/>
</dbReference>
<sequence>MNLGTGRSRIWRSTLASAILASAFAGSFLSTAHATTSEDYEKALTAFNADKYNETYIHLKNSLKKDPENLAAKILMGKILLINGYLNAAELEFVEAIEMGADINLLAEPLGNTWLFLNKYTDIVNFNQTSKLTKESNRAWLQIRATACIRLDDLACAESDYSDILSDTPRYVPAINGLASIALQKDNLSLARKLIKDAENIENENAITWRLKGQLAYREGNTKAATEYLQTALSFNREDPIALRNLVDLYLQAKDYNQAKLFVDEIIEDTPNDPLAILLNSWLQSRDTETAIDNEQLLQLNEFMSQLDPEIIASQPMLLYISGLTNFFNNNMEKAAKDFTSYLQNEPDDIQAVMMLSQVYLSTQQGKQALLLLERYQEVLLENPDSALILGDLFIKQNKAFKAERLLQQLEKRYPSESKLQLFKIRLMAARGQQEKALTILEQNFSNYKDSPSYLFTYALMNLQAARYDKALRSAELLADKFPEDAEVYNLQAGILIRQGQLAEAKSKIEKALAISPALFPAKFNLAATESRLGNIETSSQLVEELLTLSPKHNETLLLKAHNLTRLGRTQEAKQIYLDILTLTPQNVAAKERLVAIYQREGDSKSALYHLDRLIKDEFDNPDYLLTKAGLLVALKDYDAARKTLNIVENFIAQDASRLLRLSEQLLSINEEDRALAAMQKAQLAEPNSSIIALAHVRLLLQLEKVNDANALLASIAAAQQGNANYWLLKGRALAAENRDDQALDAYRQALKLDSNFAPPLIAIYNYALNERYVDTFIEESEAIIKQNPNNLLAKSLLAQYLYFIRDFEESTTLYNELVRIPETPSPAQAYNRLAIMAMEMGLGSAESIENAERSITRAYELDPSSSKILDTFGWLKAQQGQYETSLKMLRDAFARDANDPNIRYHLGYTLAKLGRIEEAKEELTFAVNVERPFFKRPEAQSLLDSL</sequence>
<dbReference type="SMART" id="SM00028">
    <property type="entry name" value="TPR"/>
    <property type="match status" value="14"/>
</dbReference>
<dbReference type="InterPro" id="IPR019412">
    <property type="entry name" value="IML2/TPR_39"/>
</dbReference>
<dbReference type="Gene3D" id="1.25.40.10">
    <property type="entry name" value="Tetratricopeptide repeat domain"/>
    <property type="match status" value="4"/>
</dbReference>